<dbReference type="GO" id="GO:1903425">
    <property type="term" value="F:fluoride transmembrane transporter activity"/>
    <property type="evidence" value="ECO:0007669"/>
    <property type="project" value="TreeGrafter"/>
</dbReference>
<evidence type="ECO:0000256" key="2">
    <source>
        <dbReference type="ARBA" id="ARBA00004651"/>
    </source>
</evidence>
<feature type="compositionally biased region" description="Polar residues" evidence="9">
    <location>
        <begin position="27"/>
        <end position="54"/>
    </location>
</feature>
<evidence type="ECO:0000256" key="5">
    <source>
        <dbReference type="ARBA" id="ARBA00022989"/>
    </source>
</evidence>
<dbReference type="InterPro" id="IPR003691">
    <property type="entry name" value="FluC"/>
</dbReference>
<dbReference type="GO" id="GO:0005886">
    <property type="term" value="C:plasma membrane"/>
    <property type="evidence" value="ECO:0007669"/>
    <property type="project" value="UniProtKB-SubCell"/>
</dbReference>
<accession>A0A136IUY8</accession>
<evidence type="ECO:0000256" key="3">
    <source>
        <dbReference type="ARBA" id="ARBA00022475"/>
    </source>
</evidence>
<gene>
    <name evidence="10" type="ORF">Micbo1qcDRAFT_166168</name>
</gene>
<dbReference type="STRING" id="196109.A0A136IUY8"/>
<keyword evidence="6" id="KW-0472">Membrane</keyword>
<dbReference type="OrthoDB" id="409792at2759"/>
<keyword evidence="5" id="KW-1133">Transmembrane helix</keyword>
<evidence type="ECO:0000256" key="1">
    <source>
        <dbReference type="ARBA" id="ARBA00002598"/>
    </source>
</evidence>
<comment type="subcellular location">
    <subcellularLocation>
        <location evidence="2">Cell membrane</location>
        <topology evidence="2">Multi-pass membrane protein</topology>
    </subcellularLocation>
</comment>
<dbReference type="InParanoid" id="A0A136IUY8"/>
<dbReference type="Proteomes" id="UP000070501">
    <property type="component" value="Unassembled WGS sequence"/>
</dbReference>
<feature type="region of interest" description="Disordered" evidence="9">
    <location>
        <begin position="1"/>
        <end position="112"/>
    </location>
</feature>
<keyword evidence="3" id="KW-1003">Cell membrane</keyword>
<evidence type="ECO:0000256" key="6">
    <source>
        <dbReference type="ARBA" id="ARBA00023136"/>
    </source>
</evidence>
<dbReference type="EMBL" id="KQ964257">
    <property type="protein sequence ID" value="KXJ88727.1"/>
    <property type="molecule type" value="Genomic_DNA"/>
</dbReference>
<evidence type="ECO:0000313" key="10">
    <source>
        <dbReference type="EMBL" id="KXJ88727.1"/>
    </source>
</evidence>
<comment type="catalytic activity">
    <reaction evidence="8">
        <text>fluoride(in) = fluoride(out)</text>
        <dbReference type="Rhea" id="RHEA:76159"/>
        <dbReference type="ChEBI" id="CHEBI:17051"/>
    </reaction>
    <physiologicalReaction direction="left-to-right" evidence="8">
        <dbReference type="Rhea" id="RHEA:76160"/>
    </physiologicalReaction>
</comment>
<protein>
    <submittedName>
        <fullName evidence="10">CrcB-like protein-domain-containing protein</fullName>
    </submittedName>
</protein>
<dbReference type="PANTHER" id="PTHR28259">
    <property type="entry name" value="FLUORIDE EXPORT PROTEIN 1-RELATED"/>
    <property type="match status" value="1"/>
</dbReference>
<evidence type="ECO:0000256" key="7">
    <source>
        <dbReference type="ARBA" id="ARBA00035120"/>
    </source>
</evidence>
<evidence type="ECO:0000256" key="8">
    <source>
        <dbReference type="ARBA" id="ARBA00035585"/>
    </source>
</evidence>
<evidence type="ECO:0000256" key="9">
    <source>
        <dbReference type="SAM" id="MobiDB-lite"/>
    </source>
</evidence>
<comment type="similarity">
    <text evidence="7">Belongs to the fluoride channel Fluc/FEX (TC 1.A.43) family.</text>
</comment>
<organism evidence="10 11">
    <name type="scientific">Microdochium bolleyi</name>
    <dbReference type="NCBI Taxonomy" id="196109"/>
    <lineage>
        <taxon>Eukaryota</taxon>
        <taxon>Fungi</taxon>
        <taxon>Dikarya</taxon>
        <taxon>Ascomycota</taxon>
        <taxon>Pezizomycotina</taxon>
        <taxon>Sordariomycetes</taxon>
        <taxon>Xylariomycetidae</taxon>
        <taxon>Xylariales</taxon>
        <taxon>Microdochiaceae</taxon>
        <taxon>Microdochium</taxon>
    </lineage>
</organism>
<name>A0A136IUY8_9PEZI</name>
<evidence type="ECO:0000313" key="11">
    <source>
        <dbReference type="Proteomes" id="UP000070501"/>
    </source>
</evidence>
<dbReference type="FunCoup" id="A0A136IUY8">
    <property type="interactions" value="115"/>
</dbReference>
<keyword evidence="4" id="KW-0812">Transmembrane</keyword>
<sequence>MTAVPAEMGPSSTALYPESYPPHGASGSATTPDHNSNTQPVMRQQASPRIQPQPQHRKTTRDGGYGLSEALSSPDVPTVTGHSAPEARLGTPSSRPDDPQGAGPPGQSKPRPLTELYTVSYLVFFAILGTLARLGLQALTSYPGTPTIFSSLWPNFAGCLIMGFLAEDSKLFLHEHGVPRSSPSPTDKAHTSSDATTANDAAAKKAHLAVKKTIPLYIGLATGFCGSFTSFSSFMRDVFLALSNDLIVSGSQQPQRTRNGGYSFMALLAVLIVTIALSLSALFAGAHLAVAVEPYTPSIPFRAMSKVFDRAVVPLAFGCWIGAALLSAVPPDRNDTPPPLERWRGTATFALVFAPLGCLLRFYVSAWLNKPSRGAARFPWGTFAVNILGTTVLGMAWDLQYVPLGGVLGCQVLQGVEDGFCGCLTTVSTWAAELASLRRRRDAYVYGGASVGAGLAVLVVVMGGLRWTDGFAEIQCLH</sequence>
<evidence type="ECO:0000256" key="4">
    <source>
        <dbReference type="ARBA" id="ARBA00022692"/>
    </source>
</evidence>
<keyword evidence="11" id="KW-1185">Reference proteome</keyword>
<dbReference type="PANTHER" id="PTHR28259:SF1">
    <property type="entry name" value="FLUORIDE EXPORT PROTEIN 1-RELATED"/>
    <property type="match status" value="1"/>
</dbReference>
<feature type="region of interest" description="Disordered" evidence="9">
    <location>
        <begin position="176"/>
        <end position="196"/>
    </location>
</feature>
<proteinExistence type="inferred from homology"/>
<dbReference type="AlphaFoldDB" id="A0A136IUY8"/>
<reference evidence="11" key="1">
    <citation type="submission" date="2016-02" db="EMBL/GenBank/DDBJ databases">
        <title>Draft genome sequence of Microdochium bolleyi, a fungal endophyte of beachgrass.</title>
        <authorList>
            <consortium name="DOE Joint Genome Institute"/>
            <person name="David A.S."/>
            <person name="May G."/>
            <person name="Haridas S."/>
            <person name="Lim J."/>
            <person name="Wang M."/>
            <person name="Labutti K."/>
            <person name="Lipzen A."/>
            <person name="Barry K."/>
            <person name="Grigoriev I.V."/>
        </authorList>
    </citation>
    <scope>NUCLEOTIDE SEQUENCE [LARGE SCALE GENOMIC DNA]</scope>
    <source>
        <strain evidence="11">J235TASD1</strain>
    </source>
</reference>
<dbReference type="Pfam" id="PF02537">
    <property type="entry name" value="CRCB"/>
    <property type="match status" value="2"/>
</dbReference>
<comment type="function">
    <text evidence="1">Fluoride channel required for the rapid expulsion of cytoplasmic fluoride.</text>
</comment>